<dbReference type="PANTHER" id="PTHR16082:SF2">
    <property type="entry name" value="AP-5 COMPLEX SUBUNIT MU-1"/>
    <property type="match status" value="1"/>
</dbReference>
<keyword evidence="3" id="KW-0653">Protein transport</keyword>
<dbReference type="EMBL" id="CAUOFW020003758">
    <property type="protein sequence ID" value="CAK9161872.1"/>
    <property type="molecule type" value="Genomic_DNA"/>
</dbReference>
<keyword evidence="4" id="KW-0472">Membrane</keyword>
<comment type="caution">
    <text evidence="6">The sequence shown here is derived from an EMBL/GenBank/DDBJ whole genome shotgun (WGS) entry which is preliminary data.</text>
</comment>
<keyword evidence="7" id="KW-1185">Reference proteome</keyword>
<dbReference type="Proteomes" id="UP001642360">
    <property type="component" value="Unassembled WGS sequence"/>
</dbReference>
<organism evidence="6 7">
    <name type="scientific">Ilex paraguariensis</name>
    <name type="common">yerba mate</name>
    <dbReference type="NCBI Taxonomy" id="185542"/>
    <lineage>
        <taxon>Eukaryota</taxon>
        <taxon>Viridiplantae</taxon>
        <taxon>Streptophyta</taxon>
        <taxon>Embryophyta</taxon>
        <taxon>Tracheophyta</taxon>
        <taxon>Spermatophyta</taxon>
        <taxon>Magnoliopsida</taxon>
        <taxon>eudicotyledons</taxon>
        <taxon>Gunneridae</taxon>
        <taxon>Pentapetalae</taxon>
        <taxon>asterids</taxon>
        <taxon>campanulids</taxon>
        <taxon>Aquifoliales</taxon>
        <taxon>Aquifoliaceae</taxon>
        <taxon>Ilex</taxon>
    </lineage>
</organism>
<keyword evidence="2" id="KW-0813">Transport</keyword>
<evidence type="ECO:0000256" key="5">
    <source>
        <dbReference type="ARBA" id="ARBA00029433"/>
    </source>
</evidence>
<evidence type="ECO:0000313" key="6">
    <source>
        <dbReference type="EMBL" id="CAK9161872.1"/>
    </source>
</evidence>
<dbReference type="PANTHER" id="PTHR16082">
    <property type="entry name" value="AP-5 COMPLEX SUBUNIT MU-1"/>
    <property type="match status" value="1"/>
</dbReference>
<protein>
    <submittedName>
        <fullName evidence="6">Uncharacterized protein</fullName>
    </submittedName>
</protein>
<gene>
    <name evidence="6" type="ORF">ILEXP_LOCUS30699</name>
</gene>
<comment type="subcellular location">
    <subcellularLocation>
        <location evidence="5">Endomembrane system</location>
        <topology evidence="5">Peripheral membrane protein</topology>
        <orientation evidence="5">Cytoplasmic side</orientation>
    </subcellularLocation>
</comment>
<evidence type="ECO:0000256" key="2">
    <source>
        <dbReference type="ARBA" id="ARBA00022448"/>
    </source>
</evidence>
<evidence type="ECO:0000256" key="4">
    <source>
        <dbReference type="ARBA" id="ARBA00023136"/>
    </source>
</evidence>
<proteinExistence type="inferred from homology"/>
<comment type="similarity">
    <text evidence="1">Belongs to the adaptor complexes medium subunit family.</text>
</comment>
<accession>A0ABC8SXE9</accession>
<evidence type="ECO:0000313" key="7">
    <source>
        <dbReference type="Proteomes" id="UP001642360"/>
    </source>
</evidence>
<dbReference type="AlphaFoldDB" id="A0ABC8SXE9"/>
<evidence type="ECO:0000256" key="1">
    <source>
        <dbReference type="ARBA" id="ARBA00005324"/>
    </source>
</evidence>
<reference evidence="6 7" key="1">
    <citation type="submission" date="2024-02" db="EMBL/GenBank/DDBJ databases">
        <authorList>
            <person name="Vignale AGUSTIN F."/>
            <person name="Sosa J E."/>
            <person name="Modenutti C."/>
        </authorList>
    </citation>
    <scope>NUCLEOTIDE SEQUENCE [LARGE SCALE GENOMIC DNA]</scope>
</reference>
<name>A0ABC8SXE9_9AQUA</name>
<dbReference type="InterPro" id="IPR039591">
    <property type="entry name" value="AP5M1"/>
</dbReference>
<sequence>MPNGCSIRALWILNNQDFVVFSRRFPVVERRWRAVCKSENETSTDQNLKNTVSPFVPTDSELAVAFQDRKRSEVNRLIKLMVDKYKVLHIILLELVFCLVMEGSACGFGIRVSQSTEGLDSWVDDPIMRHIISLYINKEEEGENHLLWPLILHAKGHYFILVLPLVEPHHLKTYARICKRSDCGNAVGVDESLSSVLIDLPSITG</sequence>
<dbReference type="GO" id="GO:0012505">
    <property type="term" value="C:endomembrane system"/>
    <property type="evidence" value="ECO:0007669"/>
    <property type="project" value="UniProtKB-SubCell"/>
</dbReference>
<dbReference type="GO" id="GO:0015031">
    <property type="term" value="P:protein transport"/>
    <property type="evidence" value="ECO:0007669"/>
    <property type="project" value="UniProtKB-KW"/>
</dbReference>
<evidence type="ECO:0000256" key="3">
    <source>
        <dbReference type="ARBA" id="ARBA00022927"/>
    </source>
</evidence>